<evidence type="ECO:0000256" key="2">
    <source>
        <dbReference type="SAM" id="Phobius"/>
    </source>
</evidence>
<keyword evidence="2" id="KW-0472">Membrane</keyword>
<dbReference type="Pfam" id="PF00173">
    <property type="entry name" value="Cyt-b5"/>
    <property type="match status" value="1"/>
</dbReference>
<proteinExistence type="inferred from homology"/>
<keyword evidence="4" id="KW-1185">Reference proteome</keyword>
<organism evidence="4 5">
    <name type="scientific">Parascaris univalens</name>
    <name type="common">Nematode worm</name>
    <dbReference type="NCBI Taxonomy" id="6257"/>
    <lineage>
        <taxon>Eukaryota</taxon>
        <taxon>Metazoa</taxon>
        <taxon>Ecdysozoa</taxon>
        <taxon>Nematoda</taxon>
        <taxon>Chromadorea</taxon>
        <taxon>Rhabditida</taxon>
        <taxon>Spirurina</taxon>
        <taxon>Ascaridomorpha</taxon>
        <taxon>Ascaridoidea</taxon>
        <taxon>Ascarididae</taxon>
        <taxon>Parascaris</taxon>
    </lineage>
</organism>
<dbReference type="Gene3D" id="3.10.120.10">
    <property type="entry name" value="Cytochrome b5-like heme/steroid binding domain"/>
    <property type="match status" value="1"/>
</dbReference>
<dbReference type="PANTHER" id="PTHR10281">
    <property type="entry name" value="MEMBRANE-ASSOCIATED PROGESTERONE RECEPTOR COMPONENT-RELATED"/>
    <property type="match status" value="1"/>
</dbReference>
<dbReference type="InterPro" id="IPR036400">
    <property type="entry name" value="Cyt_B5-like_heme/steroid_sf"/>
</dbReference>
<dbReference type="InterPro" id="IPR050577">
    <property type="entry name" value="MAPR/NEUFC/NENF-like"/>
</dbReference>
<dbReference type="GO" id="GO:0012505">
    <property type="term" value="C:endomembrane system"/>
    <property type="evidence" value="ECO:0007669"/>
    <property type="project" value="TreeGrafter"/>
</dbReference>
<dbReference type="PANTHER" id="PTHR10281:SF76">
    <property type="entry name" value="CALCUTTA CUP-RELATED"/>
    <property type="match status" value="1"/>
</dbReference>
<keyword evidence="2" id="KW-1133">Transmembrane helix</keyword>
<feature type="domain" description="Cytochrome b5 heme-binding" evidence="3">
    <location>
        <begin position="62"/>
        <end position="158"/>
    </location>
</feature>
<feature type="transmembrane region" description="Helical" evidence="2">
    <location>
        <begin position="15"/>
        <end position="37"/>
    </location>
</feature>
<comment type="similarity">
    <text evidence="1">Belongs to the cytochrome b5 family. MAPR subfamily.</text>
</comment>
<protein>
    <submittedName>
        <fullName evidence="5">Cytochrome b5 heme-binding domain-containing protein</fullName>
    </submittedName>
</protein>
<evidence type="ECO:0000256" key="1">
    <source>
        <dbReference type="ARBA" id="ARBA00038357"/>
    </source>
</evidence>
<name>A0A915BJT5_PARUN</name>
<evidence type="ECO:0000259" key="3">
    <source>
        <dbReference type="SMART" id="SM01117"/>
    </source>
</evidence>
<dbReference type="SUPFAM" id="SSF55856">
    <property type="entry name" value="Cytochrome b5-like heme/steroid binding domain"/>
    <property type="match status" value="1"/>
</dbReference>
<dbReference type="WBParaSite" id="PgR043_g063_t01">
    <property type="protein sequence ID" value="PgR043_g063_t01"/>
    <property type="gene ID" value="PgR043_g063"/>
</dbReference>
<dbReference type="GO" id="GO:0016020">
    <property type="term" value="C:membrane"/>
    <property type="evidence" value="ECO:0007669"/>
    <property type="project" value="TreeGrafter"/>
</dbReference>
<keyword evidence="2" id="KW-0812">Transmembrane</keyword>
<evidence type="ECO:0000313" key="4">
    <source>
        <dbReference type="Proteomes" id="UP000887569"/>
    </source>
</evidence>
<accession>A0A915BJT5</accession>
<dbReference type="Proteomes" id="UP000887569">
    <property type="component" value="Unplaced"/>
</dbReference>
<dbReference type="FunFam" id="3.10.120.10:FF:000003">
    <property type="entry name" value="membrane-associated progesterone receptor component 1"/>
    <property type="match status" value="1"/>
</dbReference>
<reference evidence="5" key="1">
    <citation type="submission" date="2022-11" db="UniProtKB">
        <authorList>
            <consortium name="WormBaseParasite"/>
        </authorList>
    </citation>
    <scope>IDENTIFICATION</scope>
</reference>
<dbReference type="InterPro" id="IPR001199">
    <property type="entry name" value="Cyt_B5-like_heme/steroid-bd"/>
</dbReference>
<evidence type="ECO:0000313" key="5">
    <source>
        <dbReference type="WBParaSite" id="PgR043_g063_t01"/>
    </source>
</evidence>
<dbReference type="AlphaFoldDB" id="A0A915BJT5"/>
<sequence length="174" mass="19378">SSEEVAEVKFVAMDFASVFELGWMDVVIIAFLVYVVWRMLVKKGEPAPLAPKPPPPMKKRDFTVSELRQYNGVDNERILMAICGKVFDVTIGKAFYGPGAAYGNLAGHDATRALATMNVAMVKDEYDDTSDLQPYELNDAEDWADKLSCKYPTVGRLLKDDEEPNDYKGELASL</sequence>
<dbReference type="SMART" id="SM01117">
    <property type="entry name" value="Cyt-b5"/>
    <property type="match status" value="1"/>
</dbReference>